<dbReference type="AlphaFoldDB" id="A0A1Y0B4P8"/>
<protein>
    <submittedName>
        <fullName evidence="1">Uncharacterized protein</fullName>
    </submittedName>
</protein>
<geneLocation type="mitochondrion" evidence="1"/>
<evidence type="ECO:0000313" key="1">
    <source>
        <dbReference type="EMBL" id="ART32436.1"/>
    </source>
</evidence>
<organism evidence="1">
    <name type="scientific">Utricularia reniformis</name>
    <dbReference type="NCBI Taxonomy" id="192314"/>
    <lineage>
        <taxon>Eukaryota</taxon>
        <taxon>Viridiplantae</taxon>
        <taxon>Streptophyta</taxon>
        <taxon>Embryophyta</taxon>
        <taxon>Tracheophyta</taxon>
        <taxon>Spermatophyta</taxon>
        <taxon>Magnoliopsida</taxon>
        <taxon>eudicotyledons</taxon>
        <taxon>Gunneridae</taxon>
        <taxon>Pentapetalae</taxon>
        <taxon>asterids</taxon>
        <taxon>lamiids</taxon>
        <taxon>Lamiales</taxon>
        <taxon>Lentibulariaceae</taxon>
        <taxon>Utricularia</taxon>
    </lineage>
</organism>
<keyword evidence="1" id="KW-0496">Mitochondrion</keyword>
<reference evidence="1" key="1">
    <citation type="submission" date="2017-03" db="EMBL/GenBank/DDBJ databases">
        <title>The mitochondrial genome of the carnivorous plant Utricularia reniformis (Lentibulariaceae): structure, comparative analysis and evolutionary landmarks.</title>
        <authorList>
            <person name="Silva S.R."/>
            <person name="Alvarenga D.O."/>
            <person name="Michael T.P."/>
            <person name="Miranda V.F.O."/>
            <person name="Varani A.M."/>
        </authorList>
    </citation>
    <scope>NUCLEOTIDE SEQUENCE</scope>
</reference>
<dbReference type="EMBL" id="KY774314">
    <property type="protein sequence ID" value="ART32436.1"/>
    <property type="molecule type" value="Genomic_DNA"/>
</dbReference>
<proteinExistence type="predicted"/>
<sequence>MKISQSDNEEKARVTGPSWVLAKHERIGPSVFTACFPPLTQAVRRFLFSPRFELVIGHFQKRKT</sequence>
<gene>
    <name evidence="1" type="ORF">AEK19_MT2291</name>
</gene>
<name>A0A1Y0B4P8_9LAMI</name>
<accession>A0A1Y0B4P8</accession>